<evidence type="ECO:0000256" key="3">
    <source>
        <dbReference type="ARBA" id="ARBA00021623"/>
    </source>
</evidence>
<keyword evidence="4" id="KW-0808">Transferase</keyword>
<reference evidence="11 12" key="1">
    <citation type="journal article" date="2018" name="Nat. Biotechnol.">
        <title>A standardized bacterial taxonomy based on genome phylogeny substantially revises the tree of life.</title>
        <authorList>
            <person name="Parks D.H."/>
            <person name="Chuvochina M."/>
            <person name="Waite D.W."/>
            <person name="Rinke C."/>
            <person name="Skarshewski A."/>
            <person name="Chaumeil P.A."/>
            <person name="Hugenholtz P."/>
        </authorList>
    </citation>
    <scope>NUCLEOTIDE SEQUENCE [LARGE SCALE GENOMIC DNA]</scope>
    <source>
        <strain evidence="11">UBA10045</strain>
    </source>
</reference>
<comment type="similarity">
    <text evidence="2">Belongs to the PEP-utilizing enzyme family.</text>
</comment>
<keyword evidence="9" id="KW-0460">Magnesium</keyword>
<dbReference type="GO" id="GO:0005524">
    <property type="term" value="F:ATP binding"/>
    <property type="evidence" value="ECO:0007669"/>
    <property type="project" value="UniProtKB-KW"/>
</dbReference>
<accession>A0A3D3FZ58</accession>
<dbReference type="Gene3D" id="3.30.470.20">
    <property type="entry name" value="ATP-grasp fold, B domain"/>
    <property type="match status" value="1"/>
</dbReference>
<evidence type="ECO:0000256" key="6">
    <source>
        <dbReference type="ARBA" id="ARBA00022741"/>
    </source>
</evidence>
<keyword evidence="7" id="KW-0418">Kinase</keyword>
<evidence type="ECO:0000256" key="8">
    <source>
        <dbReference type="ARBA" id="ARBA00022840"/>
    </source>
</evidence>
<evidence type="ECO:0000313" key="12">
    <source>
        <dbReference type="Proteomes" id="UP000262257"/>
    </source>
</evidence>
<feature type="domain" description="Pyruvate phosphate dikinase AMP/ATP-binding" evidence="10">
    <location>
        <begin position="7"/>
        <end position="74"/>
    </location>
</feature>
<comment type="cofactor">
    <cofactor evidence="1">
        <name>Mg(2+)</name>
        <dbReference type="ChEBI" id="CHEBI:18420"/>
    </cofactor>
</comment>
<dbReference type="GO" id="GO:0046872">
    <property type="term" value="F:metal ion binding"/>
    <property type="evidence" value="ECO:0007669"/>
    <property type="project" value="UniProtKB-KW"/>
</dbReference>
<dbReference type="PANTHER" id="PTHR43030:SF1">
    <property type="entry name" value="PHOSPHOENOLPYRUVATE SYNTHASE"/>
    <property type="match status" value="1"/>
</dbReference>
<evidence type="ECO:0000256" key="4">
    <source>
        <dbReference type="ARBA" id="ARBA00022679"/>
    </source>
</evidence>
<evidence type="ECO:0000256" key="2">
    <source>
        <dbReference type="ARBA" id="ARBA00007837"/>
    </source>
</evidence>
<dbReference type="GO" id="GO:0008986">
    <property type="term" value="F:pyruvate, water dikinase activity"/>
    <property type="evidence" value="ECO:0007669"/>
    <property type="project" value="InterPro"/>
</dbReference>
<keyword evidence="5" id="KW-0479">Metal-binding</keyword>
<sequence>FYISKPLLNAGKHAVLRRNLGSKHQKMIYGEEAAAGKSVVVVDVEKADRQQFALNDHELQELAKQALIIENHYG</sequence>
<evidence type="ECO:0000313" key="11">
    <source>
        <dbReference type="EMBL" id="HCM30438.1"/>
    </source>
</evidence>
<dbReference type="EMBL" id="DPXL01000017">
    <property type="protein sequence ID" value="HCM30438.1"/>
    <property type="molecule type" value="Genomic_DNA"/>
</dbReference>
<name>A0A3D3FZ58_ACIRA</name>
<dbReference type="InterPro" id="IPR002192">
    <property type="entry name" value="PPDK_AMP/ATP-bd"/>
</dbReference>
<evidence type="ECO:0000256" key="5">
    <source>
        <dbReference type="ARBA" id="ARBA00022723"/>
    </source>
</evidence>
<keyword evidence="8" id="KW-0067">ATP-binding</keyword>
<dbReference type="PANTHER" id="PTHR43030">
    <property type="entry name" value="PHOSPHOENOLPYRUVATE SYNTHASE"/>
    <property type="match status" value="1"/>
</dbReference>
<comment type="caution">
    <text evidence="11">The sequence shown here is derived from an EMBL/GenBank/DDBJ whole genome shotgun (WGS) entry which is preliminary data.</text>
</comment>
<evidence type="ECO:0000256" key="1">
    <source>
        <dbReference type="ARBA" id="ARBA00001946"/>
    </source>
</evidence>
<feature type="non-terminal residue" evidence="11">
    <location>
        <position position="74"/>
    </location>
</feature>
<dbReference type="AlphaFoldDB" id="A0A3D3FZ58"/>
<evidence type="ECO:0000256" key="7">
    <source>
        <dbReference type="ARBA" id="ARBA00022777"/>
    </source>
</evidence>
<dbReference type="InterPro" id="IPR006319">
    <property type="entry name" value="PEP_synth"/>
</dbReference>
<dbReference type="Pfam" id="PF01326">
    <property type="entry name" value="PPDK_N"/>
    <property type="match status" value="1"/>
</dbReference>
<organism evidence="11 12">
    <name type="scientific">Acinetobacter radioresistens</name>
    <dbReference type="NCBI Taxonomy" id="40216"/>
    <lineage>
        <taxon>Bacteria</taxon>
        <taxon>Pseudomonadati</taxon>
        <taxon>Pseudomonadota</taxon>
        <taxon>Gammaproteobacteria</taxon>
        <taxon>Moraxellales</taxon>
        <taxon>Moraxellaceae</taxon>
        <taxon>Acinetobacter</taxon>
    </lineage>
</organism>
<evidence type="ECO:0000256" key="9">
    <source>
        <dbReference type="ARBA" id="ARBA00022842"/>
    </source>
</evidence>
<proteinExistence type="inferred from homology"/>
<keyword evidence="6" id="KW-0547">Nucleotide-binding</keyword>
<dbReference type="Proteomes" id="UP000262257">
    <property type="component" value="Unassembled WGS sequence"/>
</dbReference>
<evidence type="ECO:0000259" key="10">
    <source>
        <dbReference type="Pfam" id="PF01326"/>
    </source>
</evidence>
<feature type="non-terminal residue" evidence="11">
    <location>
        <position position="1"/>
    </location>
</feature>
<protein>
    <recommendedName>
        <fullName evidence="3">Phosphoenolpyruvate synthase</fullName>
    </recommendedName>
</protein>
<gene>
    <name evidence="11" type="ORF">DIC32_01145</name>
</gene>